<feature type="transmembrane region" description="Helical" evidence="6">
    <location>
        <begin position="325"/>
        <end position="346"/>
    </location>
</feature>
<feature type="transmembrane region" description="Helical" evidence="6">
    <location>
        <begin position="228"/>
        <end position="250"/>
    </location>
</feature>
<name>A0A7R9LPR3_9ACAR</name>
<evidence type="ECO:0000256" key="3">
    <source>
        <dbReference type="ARBA" id="ARBA00022692"/>
    </source>
</evidence>
<feature type="transmembrane region" description="Helical" evidence="6">
    <location>
        <begin position="590"/>
        <end position="614"/>
    </location>
</feature>
<evidence type="ECO:0000313" key="9">
    <source>
        <dbReference type="Proteomes" id="UP000728032"/>
    </source>
</evidence>
<dbReference type="EMBL" id="CAJPVJ010002094">
    <property type="protein sequence ID" value="CAG2165760.1"/>
    <property type="molecule type" value="Genomic_DNA"/>
</dbReference>
<protein>
    <recommendedName>
        <fullName evidence="7">ABC-2 type transporter transmembrane domain-containing protein</fullName>
    </recommendedName>
</protein>
<gene>
    <name evidence="8" type="ORF">ONB1V03_LOCUS5298</name>
</gene>
<reference evidence="8" key="1">
    <citation type="submission" date="2020-11" db="EMBL/GenBank/DDBJ databases">
        <authorList>
            <person name="Tran Van P."/>
        </authorList>
    </citation>
    <scope>NUCLEOTIDE SEQUENCE</scope>
</reference>
<dbReference type="Gene3D" id="3.40.50.300">
    <property type="entry name" value="P-loop containing nucleotide triphosphate hydrolases"/>
    <property type="match status" value="1"/>
</dbReference>
<dbReference type="EMBL" id="OC916919">
    <property type="protein sequence ID" value="CAD7645613.1"/>
    <property type="molecule type" value="Genomic_DNA"/>
</dbReference>
<evidence type="ECO:0000313" key="8">
    <source>
        <dbReference type="EMBL" id="CAD7645613.1"/>
    </source>
</evidence>
<evidence type="ECO:0000256" key="4">
    <source>
        <dbReference type="ARBA" id="ARBA00022989"/>
    </source>
</evidence>
<dbReference type="GO" id="GO:0140359">
    <property type="term" value="F:ABC-type transporter activity"/>
    <property type="evidence" value="ECO:0007669"/>
    <property type="project" value="InterPro"/>
</dbReference>
<organism evidence="8">
    <name type="scientific">Oppiella nova</name>
    <dbReference type="NCBI Taxonomy" id="334625"/>
    <lineage>
        <taxon>Eukaryota</taxon>
        <taxon>Metazoa</taxon>
        <taxon>Ecdysozoa</taxon>
        <taxon>Arthropoda</taxon>
        <taxon>Chelicerata</taxon>
        <taxon>Arachnida</taxon>
        <taxon>Acari</taxon>
        <taxon>Acariformes</taxon>
        <taxon>Sarcoptiformes</taxon>
        <taxon>Oribatida</taxon>
        <taxon>Brachypylina</taxon>
        <taxon>Oppioidea</taxon>
        <taxon>Oppiidae</taxon>
        <taxon>Oppiella</taxon>
    </lineage>
</organism>
<feature type="transmembrane region" description="Helical" evidence="6">
    <location>
        <begin position="257"/>
        <end position="275"/>
    </location>
</feature>
<keyword evidence="4 6" id="KW-1133">Transmembrane helix</keyword>
<dbReference type="GO" id="GO:0005886">
    <property type="term" value="C:plasma membrane"/>
    <property type="evidence" value="ECO:0007669"/>
    <property type="project" value="UniProtKB-SubCell"/>
</dbReference>
<keyword evidence="9" id="KW-1185">Reference proteome</keyword>
<dbReference type="InterPro" id="IPR051449">
    <property type="entry name" value="ABC-2_transporter_component"/>
</dbReference>
<dbReference type="InterPro" id="IPR013525">
    <property type="entry name" value="ABC2_TM"/>
</dbReference>
<feature type="transmembrane region" description="Helical" evidence="6">
    <location>
        <begin position="153"/>
        <end position="172"/>
    </location>
</feature>
<dbReference type="Proteomes" id="UP000728032">
    <property type="component" value="Unassembled WGS sequence"/>
</dbReference>
<evidence type="ECO:0000256" key="6">
    <source>
        <dbReference type="SAM" id="Phobius"/>
    </source>
</evidence>
<sequence length="632" mass="71743">MAATIIHRPRLVILDEPTVGVDSILRYRIWSYLESICKSYEKAIESVVVGKNTFALIYPNNYSQNMRARLPDPFSVDEQVLNDSTIREYADHSDTITSVYVRYLYFIDGLMTFMRKIGTEEGLNPKTFTLPIDWTQPIFNGSFYTSHTYPSTGILLMIIYLFPMIFSAFFILNDLRNKSLERSYVAGVKPFEVFIVIMIIMTALISLQVVVSMIVMYNLFDIPIDSSILQVFILLLLHGIEGVGTGLFFSLLLKDEIVIVGIVLPLLICSGVIWPSEAIPLFFRIFTDWTPITLPLESLRSLLFRRLTIESTRSMPEVKVNFNMYLMKLYSLLILLAAVIHISQVVGGDDLKYTVCDQRSFKIDSATKLVNTSTAYIFVNDLFVKLQLINYYSVIESVNRLSVWSDKIKAPIDMVVNHQFSTEMQLINCRDGISWTVDYSANKYIKSEKTTLCPSAFEYLLGKKDVSHILLTNYVMSDSKDKQLTIKAGASTYLLRSKGKDSHSLRLVENWEDPELKVSEPFTALNGAKIRAGLIHDMHWYLFADRYYCKVALNDRTYSECKPQSINKWITDCEGRVDPLGSATNTNVSVLAVVLVVIIAMAVLIIIIFGLLIYKEVSKNSSNTNTTTSSTN</sequence>
<dbReference type="SUPFAM" id="SSF52540">
    <property type="entry name" value="P-loop containing nucleoside triphosphate hydrolases"/>
    <property type="match status" value="1"/>
</dbReference>
<dbReference type="PANTHER" id="PTHR30294:SF38">
    <property type="entry name" value="TRANSPORT PERMEASE PROTEIN"/>
    <property type="match status" value="1"/>
</dbReference>
<evidence type="ECO:0000256" key="2">
    <source>
        <dbReference type="ARBA" id="ARBA00022475"/>
    </source>
</evidence>
<feature type="domain" description="ABC-2 type transporter transmembrane" evidence="7">
    <location>
        <begin position="37"/>
        <end position="339"/>
    </location>
</feature>
<evidence type="ECO:0000259" key="7">
    <source>
        <dbReference type="Pfam" id="PF12698"/>
    </source>
</evidence>
<keyword evidence="3 6" id="KW-0812">Transmembrane</keyword>
<proteinExistence type="predicted"/>
<accession>A0A7R9LPR3</accession>
<keyword evidence="5 6" id="KW-0472">Membrane</keyword>
<dbReference type="Pfam" id="PF12698">
    <property type="entry name" value="ABC2_membrane_3"/>
    <property type="match status" value="1"/>
</dbReference>
<evidence type="ECO:0000256" key="1">
    <source>
        <dbReference type="ARBA" id="ARBA00004651"/>
    </source>
</evidence>
<feature type="transmembrane region" description="Helical" evidence="6">
    <location>
        <begin position="193"/>
        <end position="216"/>
    </location>
</feature>
<dbReference type="PANTHER" id="PTHR30294">
    <property type="entry name" value="MEMBRANE COMPONENT OF ABC TRANSPORTER YHHJ-RELATED"/>
    <property type="match status" value="1"/>
</dbReference>
<keyword evidence="2" id="KW-1003">Cell membrane</keyword>
<dbReference type="AlphaFoldDB" id="A0A7R9LPR3"/>
<dbReference type="InterPro" id="IPR027417">
    <property type="entry name" value="P-loop_NTPase"/>
</dbReference>
<comment type="subcellular location">
    <subcellularLocation>
        <location evidence="1">Cell membrane</location>
        <topology evidence="1">Multi-pass membrane protein</topology>
    </subcellularLocation>
</comment>
<evidence type="ECO:0000256" key="5">
    <source>
        <dbReference type="ARBA" id="ARBA00023136"/>
    </source>
</evidence>